<name>A0A444F7J2_ENSVE</name>
<proteinExistence type="predicted"/>
<dbReference type="EMBL" id="KV876521">
    <property type="protein sequence ID" value="RZR75059.1"/>
    <property type="molecule type" value="Genomic_DNA"/>
</dbReference>
<evidence type="ECO:0000313" key="2">
    <source>
        <dbReference type="EMBL" id="RZR75059.1"/>
    </source>
</evidence>
<accession>A0A444F7J2</accession>
<evidence type="ECO:0000256" key="1">
    <source>
        <dbReference type="SAM" id="MobiDB-lite"/>
    </source>
</evidence>
<organism evidence="2">
    <name type="scientific">Ensete ventricosum</name>
    <name type="common">Abyssinian banana</name>
    <name type="synonym">Musa ensete</name>
    <dbReference type="NCBI Taxonomy" id="4639"/>
    <lineage>
        <taxon>Eukaryota</taxon>
        <taxon>Viridiplantae</taxon>
        <taxon>Streptophyta</taxon>
        <taxon>Embryophyta</taxon>
        <taxon>Tracheophyta</taxon>
        <taxon>Spermatophyta</taxon>
        <taxon>Magnoliopsida</taxon>
        <taxon>Liliopsida</taxon>
        <taxon>Zingiberales</taxon>
        <taxon>Musaceae</taxon>
        <taxon>Ensete</taxon>
    </lineage>
</organism>
<sequence>MVRPRSSAVGERRGEKISLSEEAFVTPQRDEATCGIIREDSSCHNDSEASGSDESLERNCRSVIVVMMHKSGREYCRSMLTFYDRERSWQADHQRCGRSFSPSPREVEFRQPTCVKKLKIVMAKHGTERCSLGLAKLAREEEQRQFGADQVTTGAICTDHNVRLP</sequence>
<reference evidence="2" key="1">
    <citation type="journal article" date="2018" name="Data Brief">
        <title>Genome sequence data from 17 accessions of Ensete ventricosum, a staple food crop for millions in Ethiopia.</title>
        <authorList>
            <person name="Yemataw Z."/>
            <person name="Muzemil S."/>
            <person name="Ambachew D."/>
            <person name="Tripathi L."/>
            <person name="Tesfaye K."/>
            <person name="Chala A."/>
            <person name="Farbos A."/>
            <person name="O'Neill P."/>
            <person name="Moore K."/>
            <person name="Grant M."/>
            <person name="Studholme D.J."/>
        </authorList>
    </citation>
    <scope>NUCLEOTIDE SEQUENCE [LARGE SCALE GENOMIC DNA]</scope>
    <source>
        <tissue evidence="2">Leaf</tissue>
    </source>
</reference>
<protein>
    <submittedName>
        <fullName evidence="2">Uncharacterized protein</fullName>
    </submittedName>
</protein>
<dbReference type="AlphaFoldDB" id="A0A444F7J2"/>
<feature type="region of interest" description="Disordered" evidence="1">
    <location>
        <begin position="1"/>
        <end position="22"/>
    </location>
</feature>
<dbReference type="Proteomes" id="UP000290560">
    <property type="component" value="Unassembled WGS sequence"/>
</dbReference>
<feature type="compositionally biased region" description="Basic and acidic residues" evidence="1">
    <location>
        <begin position="10"/>
        <end position="19"/>
    </location>
</feature>
<gene>
    <name evidence="2" type="ORF">BHM03_00048721</name>
</gene>